<sequence>MRGILQEAISEIRSTPLEQRPRLSRLPVNAATRSAIEAANRLLPPYLVAAYCLGLDDKGSILFGAALAVHRLMGAKTQEPGRTTNNSIDVPAWKKRIECRIGLTRALIGGLQTIRSGNTRPRIVRSVRIAFNGLGVRLDQPDIAEKLTERARHLLAKYMVTGGRA</sequence>
<evidence type="ECO:0000313" key="1">
    <source>
        <dbReference type="EMBL" id="CAH2102281.1"/>
    </source>
</evidence>
<dbReference type="EMBL" id="CAKOGL010000025">
    <property type="protein sequence ID" value="CAH2102281.1"/>
    <property type="molecule type" value="Genomic_DNA"/>
</dbReference>
<accession>A0AAU9UTD7</accession>
<evidence type="ECO:0000313" key="2">
    <source>
        <dbReference type="Proteomes" id="UP001153954"/>
    </source>
</evidence>
<comment type="caution">
    <text evidence="1">The sequence shown here is derived from an EMBL/GenBank/DDBJ whole genome shotgun (WGS) entry which is preliminary data.</text>
</comment>
<organism evidence="1 2">
    <name type="scientific">Euphydryas editha</name>
    <name type="common">Edith's checkerspot</name>
    <dbReference type="NCBI Taxonomy" id="104508"/>
    <lineage>
        <taxon>Eukaryota</taxon>
        <taxon>Metazoa</taxon>
        <taxon>Ecdysozoa</taxon>
        <taxon>Arthropoda</taxon>
        <taxon>Hexapoda</taxon>
        <taxon>Insecta</taxon>
        <taxon>Pterygota</taxon>
        <taxon>Neoptera</taxon>
        <taxon>Endopterygota</taxon>
        <taxon>Lepidoptera</taxon>
        <taxon>Glossata</taxon>
        <taxon>Ditrysia</taxon>
        <taxon>Papilionoidea</taxon>
        <taxon>Nymphalidae</taxon>
        <taxon>Nymphalinae</taxon>
        <taxon>Euphydryas</taxon>
    </lineage>
</organism>
<dbReference type="AlphaFoldDB" id="A0AAU9UTD7"/>
<gene>
    <name evidence="1" type="ORF">EEDITHA_LOCUS16932</name>
</gene>
<keyword evidence="2" id="KW-1185">Reference proteome</keyword>
<protein>
    <submittedName>
        <fullName evidence="1">Uncharacterized protein</fullName>
    </submittedName>
</protein>
<dbReference type="Proteomes" id="UP001153954">
    <property type="component" value="Unassembled WGS sequence"/>
</dbReference>
<reference evidence="1" key="1">
    <citation type="submission" date="2022-03" db="EMBL/GenBank/DDBJ databases">
        <authorList>
            <person name="Tunstrom K."/>
        </authorList>
    </citation>
    <scope>NUCLEOTIDE SEQUENCE</scope>
</reference>
<proteinExistence type="predicted"/>
<name>A0AAU9UTD7_EUPED</name>